<dbReference type="InterPro" id="IPR036249">
    <property type="entry name" value="Thioredoxin-like_sf"/>
</dbReference>
<dbReference type="Proteomes" id="UP000069912">
    <property type="component" value="Chromosome"/>
</dbReference>
<dbReference type="EMBL" id="CP014160">
    <property type="protein sequence ID" value="AMB94572.1"/>
    <property type="molecule type" value="Genomic_DNA"/>
</dbReference>
<dbReference type="GeneID" id="92903871"/>
<evidence type="ECO:0000313" key="2">
    <source>
        <dbReference type="Proteomes" id="UP000069912"/>
    </source>
</evidence>
<dbReference type="Pfam" id="PF13743">
    <property type="entry name" value="Thioredoxin_5"/>
    <property type="match status" value="1"/>
</dbReference>
<protein>
    <recommendedName>
        <fullName evidence="3">DsbA family protein</fullName>
    </recommendedName>
</protein>
<accession>A0A0X8FC64</accession>
<sequence length="245" mass="28982">MKQFQYSHKQTTDLTAEDHDHVFELFLFVNPMGSNCHSCEEEVLDFMEHTDKRVYYRFIACNDFRLFNEYLKQKNWTKLSLGERNRLYCHMHQIAVGYKAALLQGKKVGRQFLMTMQEHFGLAEEEFTKERMLELAKEARVDLEMWQEDIDSGSALKSYHTDLKIAQQMKIRSNPSLVIFDNLDFRYGLKLDQDITKDNLDYITDQMIHPTEDSLFNYQASHYHNKANKSQVSTINTGNLRLLNK</sequence>
<evidence type="ECO:0008006" key="3">
    <source>
        <dbReference type="Google" id="ProtNLM"/>
    </source>
</evidence>
<dbReference type="AlphaFoldDB" id="A0A0X8FC64"/>
<reference evidence="2" key="2">
    <citation type="submission" date="2016-01" db="EMBL/GenBank/DDBJ databases">
        <title>Six Aerococcus type strain genome sequencing and assembly using PacBio and Illumina Hiseq.</title>
        <authorList>
            <person name="Carkaci D."/>
            <person name="Dargis R."/>
            <person name="Nielsen X.C."/>
            <person name="Skovgaard O."/>
            <person name="Fuursted K."/>
            <person name="Christensen J.J."/>
        </authorList>
    </citation>
    <scope>NUCLEOTIDE SEQUENCE [LARGE SCALE GENOMIC DNA]</scope>
    <source>
        <strain evidence="2">CCUG43001</strain>
    </source>
</reference>
<name>A0A0X8FC64_9LACT</name>
<dbReference type="RefSeq" id="WP_067975551.1">
    <property type="nucleotide sequence ID" value="NZ_CAJHNA010000001.1"/>
</dbReference>
<dbReference type="SUPFAM" id="SSF52833">
    <property type="entry name" value="Thioredoxin-like"/>
    <property type="match status" value="1"/>
</dbReference>
<reference evidence="1 2" key="1">
    <citation type="journal article" date="2016" name="Genome Announc.">
        <title>Complete Genome Sequences of Aerococcus christensenii CCUG 28831T, Aerococcus sanguinicola CCUG 43001T, Aerococcus urinae CCUG 36881T, Aerococcus urinaeequi CCUG 28094T, Aerococcus urinaehominis CCUG 42038 BT, and Aerococcus viridans CCUG 4311T.</title>
        <authorList>
            <person name="Carkaci D."/>
            <person name="Dargis R."/>
            <person name="Nielsen X.C."/>
            <person name="Skovgaard O."/>
            <person name="Fuursted K."/>
            <person name="Christensen J.J."/>
        </authorList>
    </citation>
    <scope>NUCLEOTIDE SEQUENCE [LARGE SCALE GENOMIC DNA]</scope>
    <source>
        <strain evidence="1 2">CCUG43001</strain>
    </source>
</reference>
<keyword evidence="2" id="KW-1185">Reference proteome</keyword>
<dbReference type="Gene3D" id="3.40.30.10">
    <property type="entry name" value="Glutaredoxin"/>
    <property type="match status" value="1"/>
</dbReference>
<evidence type="ECO:0000313" key="1">
    <source>
        <dbReference type="EMBL" id="AMB94572.1"/>
    </source>
</evidence>
<dbReference type="KEGG" id="asan:AWM72_07310"/>
<gene>
    <name evidence="1" type="ORF">AWM72_07310</name>
</gene>
<organism evidence="1 2">
    <name type="scientific">Aerococcus sanguinicola</name>
    <dbReference type="NCBI Taxonomy" id="119206"/>
    <lineage>
        <taxon>Bacteria</taxon>
        <taxon>Bacillati</taxon>
        <taxon>Bacillota</taxon>
        <taxon>Bacilli</taxon>
        <taxon>Lactobacillales</taxon>
        <taxon>Aerococcaceae</taxon>
        <taxon>Aerococcus</taxon>
    </lineage>
</organism>
<proteinExistence type="predicted"/>